<feature type="domain" description="HTH cro/C1-type" evidence="1">
    <location>
        <begin position="7"/>
        <end position="61"/>
    </location>
</feature>
<evidence type="ECO:0000259" key="1">
    <source>
        <dbReference type="PROSITE" id="PS50943"/>
    </source>
</evidence>
<evidence type="ECO:0000313" key="3">
    <source>
        <dbReference type="Proteomes" id="UP000194933"/>
    </source>
</evidence>
<proteinExistence type="predicted"/>
<sequence>MHDGELIKKLRISRKLTQTQLAQGICSKTSLVGIESQTVKKISFLTLKAFLDRLNISLSEYECLRNQLEEPKKAKKSRHLLNKVQEEDFDPYKEIANNRKHYKKTADLYYLVLNIHMYWKATVKPDLQLEFLGYECRMIEDYFMKIREYGRFELELLAEFPFIFSDSFIENNYLKIKKKMRQVIDPQGYDRCLFLFLKNLTLYYIDKKRYKKARSINEDMYRSLAHKEKSSVIYEKLMSDYYRRLIATALGEPVIIEEMESLFSVIEYTLGQKEREQLEEKLLAYKKNT</sequence>
<dbReference type="InterPro" id="IPR053163">
    <property type="entry name" value="HTH-type_regulator_Rgg"/>
</dbReference>
<dbReference type="Proteomes" id="UP000194933">
    <property type="component" value="Unassembled WGS sequence"/>
</dbReference>
<dbReference type="SMART" id="SM00530">
    <property type="entry name" value="HTH_XRE"/>
    <property type="match status" value="1"/>
</dbReference>
<dbReference type="InterPro" id="IPR001387">
    <property type="entry name" value="Cro/C1-type_HTH"/>
</dbReference>
<dbReference type="PROSITE" id="PS50943">
    <property type="entry name" value="HTH_CROC1"/>
    <property type="match status" value="1"/>
</dbReference>
<dbReference type="InterPro" id="IPR010982">
    <property type="entry name" value="Lambda_DNA-bd_dom_sf"/>
</dbReference>
<evidence type="ECO:0000313" key="2">
    <source>
        <dbReference type="EMBL" id="OTP10141.1"/>
    </source>
</evidence>
<dbReference type="AlphaFoldDB" id="A0A242JYY8"/>
<accession>A0A242JYY8</accession>
<dbReference type="InterPro" id="IPR011990">
    <property type="entry name" value="TPR-like_helical_dom_sf"/>
</dbReference>
<dbReference type="PANTHER" id="PTHR37038">
    <property type="entry name" value="TRANSCRIPTIONAL REGULATOR-RELATED"/>
    <property type="match status" value="1"/>
</dbReference>
<dbReference type="CDD" id="cd00093">
    <property type="entry name" value="HTH_XRE"/>
    <property type="match status" value="1"/>
</dbReference>
<keyword evidence="3" id="KW-1185">Reference proteome</keyword>
<dbReference type="RefSeq" id="WP_086284918.1">
    <property type="nucleotide sequence ID" value="NZ_NGMO01000003.1"/>
</dbReference>
<gene>
    <name evidence="2" type="ORF">A5844_001839</name>
</gene>
<reference evidence="2 3" key="1">
    <citation type="submission" date="2017-05" db="EMBL/GenBank/DDBJ databases">
        <title>The Genome Sequence of Enterococcus sp. 10A9_DIV0425.</title>
        <authorList>
            <consortium name="The Broad Institute Genomics Platform"/>
            <consortium name="The Broad Institute Genomic Center for Infectious Diseases"/>
            <person name="Earl A."/>
            <person name="Manson A."/>
            <person name="Schwartman J."/>
            <person name="Gilmore M."/>
            <person name="Abouelleil A."/>
            <person name="Cao P."/>
            <person name="Chapman S."/>
            <person name="Cusick C."/>
            <person name="Shea T."/>
            <person name="Young S."/>
            <person name="Neafsey D."/>
            <person name="Nusbaum C."/>
            <person name="Birren B."/>
        </authorList>
    </citation>
    <scope>NUCLEOTIDE SEQUENCE [LARGE SCALE GENOMIC DNA]</scope>
    <source>
        <strain evidence="2 3">10A9_DIV0425</strain>
    </source>
</reference>
<dbReference type="SUPFAM" id="SSF47413">
    <property type="entry name" value="lambda repressor-like DNA-binding domains"/>
    <property type="match status" value="1"/>
</dbReference>
<protein>
    <recommendedName>
        <fullName evidence="1">HTH cro/C1-type domain-containing protein</fullName>
    </recommendedName>
</protein>
<dbReference type="GO" id="GO:0003677">
    <property type="term" value="F:DNA binding"/>
    <property type="evidence" value="ECO:0007669"/>
    <property type="project" value="InterPro"/>
</dbReference>
<dbReference type="Gene3D" id="1.25.40.10">
    <property type="entry name" value="Tetratricopeptide repeat domain"/>
    <property type="match status" value="1"/>
</dbReference>
<organism evidence="2 3">
    <name type="scientific">Candidatus Enterococcus wittei</name>
    <dbReference type="NCBI Taxonomy" id="1987383"/>
    <lineage>
        <taxon>Bacteria</taxon>
        <taxon>Bacillati</taxon>
        <taxon>Bacillota</taxon>
        <taxon>Bacilli</taxon>
        <taxon>Lactobacillales</taxon>
        <taxon>Enterococcaceae</taxon>
        <taxon>Enterococcus</taxon>
    </lineage>
</organism>
<name>A0A242JYY8_9ENTE</name>
<dbReference type="Pfam" id="PF01381">
    <property type="entry name" value="HTH_3"/>
    <property type="match status" value="1"/>
</dbReference>
<dbReference type="EMBL" id="NGMO01000003">
    <property type="protein sequence ID" value="OTP10141.1"/>
    <property type="molecule type" value="Genomic_DNA"/>
</dbReference>
<dbReference type="STRING" id="1987383.A5844_001839"/>
<comment type="caution">
    <text evidence="2">The sequence shown here is derived from an EMBL/GenBank/DDBJ whole genome shotgun (WGS) entry which is preliminary data.</text>
</comment>